<evidence type="ECO:0000259" key="1">
    <source>
        <dbReference type="PROSITE" id="PS51788"/>
    </source>
</evidence>
<evidence type="ECO:0000313" key="3">
    <source>
        <dbReference type="Proteomes" id="UP001345963"/>
    </source>
</evidence>
<dbReference type="Proteomes" id="UP001345963">
    <property type="component" value="Unassembled WGS sequence"/>
</dbReference>
<accession>A0ABU7C4S4</accession>
<dbReference type="PROSITE" id="PS51788">
    <property type="entry name" value="CULT"/>
    <property type="match status" value="1"/>
</dbReference>
<organism evidence="2 3">
    <name type="scientific">Ataeniobius toweri</name>
    <dbReference type="NCBI Taxonomy" id="208326"/>
    <lineage>
        <taxon>Eukaryota</taxon>
        <taxon>Metazoa</taxon>
        <taxon>Chordata</taxon>
        <taxon>Craniata</taxon>
        <taxon>Vertebrata</taxon>
        <taxon>Euteleostomi</taxon>
        <taxon>Actinopterygii</taxon>
        <taxon>Neopterygii</taxon>
        <taxon>Teleostei</taxon>
        <taxon>Neoteleostei</taxon>
        <taxon>Acanthomorphata</taxon>
        <taxon>Ovalentaria</taxon>
        <taxon>Atherinomorphae</taxon>
        <taxon>Cyprinodontiformes</taxon>
        <taxon>Goodeidae</taxon>
        <taxon>Ataeniobius</taxon>
    </lineage>
</organism>
<sequence>MIDYFTYTPSESCAAEPPEHGTSTDTLILCRACGHEVAFGTDIHFVPSRMALSSRNDTSVGGRRIHVQLFENPHGHQFEVGPSSQAVGQTQSQIINLKSLKTRSRL</sequence>
<dbReference type="EMBL" id="JAHUTI010078704">
    <property type="protein sequence ID" value="MED6256738.1"/>
    <property type="molecule type" value="Genomic_DNA"/>
</dbReference>
<dbReference type="InterPro" id="IPR034750">
    <property type="entry name" value="CULT"/>
</dbReference>
<protein>
    <recommendedName>
        <fullName evidence="1">CULT domain-containing protein</fullName>
    </recommendedName>
</protein>
<name>A0ABU7C4S4_9TELE</name>
<gene>
    <name evidence="2" type="ORF">ATANTOWER_012688</name>
</gene>
<evidence type="ECO:0000313" key="2">
    <source>
        <dbReference type="EMBL" id="MED6256738.1"/>
    </source>
</evidence>
<proteinExistence type="predicted"/>
<reference evidence="2 3" key="1">
    <citation type="submission" date="2021-07" db="EMBL/GenBank/DDBJ databases">
        <authorList>
            <person name="Palmer J.M."/>
        </authorList>
    </citation>
    <scope>NUCLEOTIDE SEQUENCE [LARGE SCALE GENOMIC DNA]</scope>
    <source>
        <strain evidence="2 3">AT_MEX2019</strain>
        <tissue evidence="2">Muscle</tissue>
    </source>
</reference>
<feature type="domain" description="CULT" evidence="1">
    <location>
        <begin position="25"/>
        <end position="106"/>
    </location>
</feature>
<comment type="caution">
    <text evidence="2">The sequence shown here is derived from an EMBL/GenBank/DDBJ whole genome shotgun (WGS) entry which is preliminary data.</text>
</comment>
<keyword evidence="3" id="KW-1185">Reference proteome</keyword>